<feature type="region of interest" description="Disordered" evidence="3">
    <location>
        <begin position="325"/>
        <end position="369"/>
    </location>
</feature>
<comment type="subcellular location">
    <subcellularLocation>
        <location evidence="1">Nucleus</location>
    </subcellularLocation>
</comment>
<evidence type="ECO:0000256" key="1">
    <source>
        <dbReference type="ARBA" id="ARBA00004123"/>
    </source>
</evidence>
<dbReference type="CDD" id="cd00067">
    <property type="entry name" value="GAL4"/>
    <property type="match status" value="1"/>
</dbReference>
<organism evidence="5 6">
    <name type="scientific">Amorphotheca resinae ATCC 22711</name>
    <dbReference type="NCBI Taxonomy" id="857342"/>
    <lineage>
        <taxon>Eukaryota</taxon>
        <taxon>Fungi</taxon>
        <taxon>Dikarya</taxon>
        <taxon>Ascomycota</taxon>
        <taxon>Pezizomycotina</taxon>
        <taxon>Leotiomycetes</taxon>
        <taxon>Helotiales</taxon>
        <taxon>Amorphothecaceae</taxon>
        <taxon>Amorphotheca</taxon>
    </lineage>
</organism>
<accession>A0A2T3BAK6</accession>
<dbReference type="GeneID" id="36571470"/>
<gene>
    <name evidence="5" type="ORF">M430DRAFT_16086</name>
</gene>
<dbReference type="PROSITE" id="PS00463">
    <property type="entry name" value="ZN2_CY6_FUNGAL_1"/>
    <property type="match status" value="1"/>
</dbReference>
<evidence type="ECO:0000313" key="5">
    <source>
        <dbReference type="EMBL" id="PSS25367.1"/>
    </source>
</evidence>
<dbReference type="GO" id="GO:0008270">
    <property type="term" value="F:zinc ion binding"/>
    <property type="evidence" value="ECO:0007669"/>
    <property type="project" value="InterPro"/>
</dbReference>
<dbReference type="GO" id="GO:0045944">
    <property type="term" value="P:positive regulation of transcription by RNA polymerase II"/>
    <property type="evidence" value="ECO:0007669"/>
    <property type="project" value="TreeGrafter"/>
</dbReference>
<dbReference type="GO" id="GO:0000981">
    <property type="term" value="F:DNA-binding transcription factor activity, RNA polymerase II-specific"/>
    <property type="evidence" value="ECO:0007669"/>
    <property type="project" value="InterPro"/>
</dbReference>
<name>A0A2T3BAK6_AMORE</name>
<dbReference type="InParanoid" id="A0A2T3BAK6"/>
<dbReference type="Pfam" id="PF00172">
    <property type="entry name" value="Zn_clus"/>
    <property type="match status" value="1"/>
</dbReference>
<dbReference type="GO" id="GO:0000976">
    <property type="term" value="F:transcription cis-regulatory region binding"/>
    <property type="evidence" value="ECO:0007669"/>
    <property type="project" value="TreeGrafter"/>
</dbReference>
<dbReference type="STRING" id="857342.A0A2T3BAK6"/>
<evidence type="ECO:0000313" key="6">
    <source>
        <dbReference type="Proteomes" id="UP000241818"/>
    </source>
</evidence>
<dbReference type="SMART" id="SM00066">
    <property type="entry name" value="GAL4"/>
    <property type="match status" value="1"/>
</dbReference>
<sequence length="720" mass="80506">MRSRTGCQTCRQRKLKCDEEKPICGQCRKGSRECRPSDGVVFRHQQNASMNAAGDEEAGERTGRLGSFYAYKNTFNESNVWVDIPKNVTFLNITDPFNMEATPEPEDHAASTPIVVPRLEEGSVDNYPHISFDDAPGLEALSAAATNNYDYIRPLSNHASSPGDPLVSHPPSNNLNFILNPTVPDGNLDDARSPPIDPALASSPKAFSPPCDLKSVKEHEVAFLLRHFSETAGQWMDLYDLGCYFAHIVPVQALSNPLLKYSACAYAAKQLSRVRGNKAIHGGNVTRRAEMELYPHPETVDWDYIGTKYYDKAIQLLMEELSKSGRQEASVTPGPDQAFTPQSSAQSPQSALSGQGNKRRRVSRPAHASNADETLVAGAILCVYEFLDYTNIAWSRHLSGTKSLFDIAESQSMMPLQSPTSPGSIRQWAQPSRARRAAFWNFARQDFLAAFINESQTRLNTEDLGLWRAAGLHLDEQGFVIPSNSTEAFHYPDRQIAMREDMIANALVWLMSKIINYIASGDSIDHVFPQDRASPNGIIGINHMILLERWKELEKELDIWYQGLPDTFKPCARLPPVTDGSVPSDSPRAVFSEIWYSMPMCASTMQSYYMARIILLVNKPHESTARRSTLAARIQSYRTIESEVRHNSHEICGIALGRPEGSVRIHQVQPLFVSGQCLVDARERRAVLSLLRDVETDLGWATEYRVKQLLKEWGWDEGQS</sequence>
<proteinExistence type="predicted"/>
<dbReference type="Gene3D" id="4.10.240.10">
    <property type="entry name" value="Zn(2)-C6 fungal-type DNA-binding domain"/>
    <property type="match status" value="1"/>
</dbReference>
<dbReference type="Proteomes" id="UP000241818">
    <property type="component" value="Unassembled WGS sequence"/>
</dbReference>
<protein>
    <recommendedName>
        <fullName evidence="4">Zn(2)-C6 fungal-type domain-containing protein</fullName>
    </recommendedName>
</protein>
<evidence type="ECO:0000256" key="3">
    <source>
        <dbReference type="SAM" id="MobiDB-lite"/>
    </source>
</evidence>
<feature type="compositionally biased region" description="Low complexity" evidence="3">
    <location>
        <begin position="341"/>
        <end position="356"/>
    </location>
</feature>
<keyword evidence="2" id="KW-0539">Nucleus</keyword>
<keyword evidence="6" id="KW-1185">Reference proteome</keyword>
<dbReference type="PANTHER" id="PTHR37534">
    <property type="entry name" value="TRANSCRIPTIONAL ACTIVATOR PROTEIN UGA3"/>
    <property type="match status" value="1"/>
</dbReference>
<dbReference type="PROSITE" id="PS50048">
    <property type="entry name" value="ZN2_CY6_FUNGAL_2"/>
    <property type="match status" value="1"/>
</dbReference>
<dbReference type="PANTHER" id="PTHR37534:SF9">
    <property type="entry name" value="ZN(II)2CYS6 TRANSCRIPTION FACTOR (EUROFUNG)"/>
    <property type="match status" value="1"/>
</dbReference>
<dbReference type="InterPro" id="IPR001138">
    <property type="entry name" value="Zn2Cys6_DnaBD"/>
</dbReference>
<dbReference type="RefSeq" id="XP_024723966.1">
    <property type="nucleotide sequence ID" value="XM_024863389.1"/>
</dbReference>
<dbReference type="OrthoDB" id="5418899at2759"/>
<dbReference type="GO" id="GO:0005634">
    <property type="term" value="C:nucleus"/>
    <property type="evidence" value="ECO:0007669"/>
    <property type="project" value="UniProtKB-SubCell"/>
</dbReference>
<dbReference type="InterPro" id="IPR036864">
    <property type="entry name" value="Zn2-C6_fun-type_DNA-bd_sf"/>
</dbReference>
<evidence type="ECO:0000259" key="4">
    <source>
        <dbReference type="PROSITE" id="PS50048"/>
    </source>
</evidence>
<dbReference type="Pfam" id="PF11951">
    <property type="entry name" value="Fungal_trans_2"/>
    <property type="match status" value="1"/>
</dbReference>
<dbReference type="AlphaFoldDB" id="A0A2T3BAK6"/>
<reference evidence="5 6" key="1">
    <citation type="journal article" date="2018" name="New Phytol.">
        <title>Comparative genomics and transcriptomics depict ericoid mycorrhizal fungi as versatile saprotrophs and plant mutualists.</title>
        <authorList>
            <person name="Martino E."/>
            <person name="Morin E."/>
            <person name="Grelet G.A."/>
            <person name="Kuo A."/>
            <person name="Kohler A."/>
            <person name="Daghino S."/>
            <person name="Barry K.W."/>
            <person name="Cichocki N."/>
            <person name="Clum A."/>
            <person name="Dockter R.B."/>
            <person name="Hainaut M."/>
            <person name="Kuo R.C."/>
            <person name="LaButti K."/>
            <person name="Lindahl B.D."/>
            <person name="Lindquist E.A."/>
            <person name="Lipzen A."/>
            <person name="Khouja H.R."/>
            <person name="Magnuson J."/>
            <person name="Murat C."/>
            <person name="Ohm R.A."/>
            <person name="Singer S.W."/>
            <person name="Spatafora J.W."/>
            <person name="Wang M."/>
            <person name="Veneault-Fourrey C."/>
            <person name="Henrissat B."/>
            <person name="Grigoriev I.V."/>
            <person name="Martin F.M."/>
            <person name="Perotto S."/>
        </authorList>
    </citation>
    <scope>NUCLEOTIDE SEQUENCE [LARGE SCALE GENOMIC DNA]</scope>
    <source>
        <strain evidence="5 6">ATCC 22711</strain>
    </source>
</reference>
<dbReference type="InterPro" id="IPR021858">
    <property type="entry name" value="Fun_TF"/>
</dbReference>
<dbReference type="SUPFAM" id="SSF57701">
    <property type="entry name" value="Zn2/Cys6 DNA-binding domain"/>
    <property type="match status" value="1"/>
</dbReference>
<evidence type="ECO:0000256" key="2">
    <source>
        <dbReference type="ARBA" id="ARBA00023242"/>
    </source>
</evidence>
<dbReference type="EMBL" id="KZ679007">
    <property type="protein sequence ID" value="PSS25367.1"/>
    <property type="molecule type" value="Genomic_DNA"/>
</dbReference>
<feature type="domain" description="Zn(2)-C6 fungal-type" evidence="4">
    <location>
        <begin position="6"/>
        <end position="34"/>
    </location>
</feature>